<dbReference type="GO" id="GO:0006091">
    <property type="term" value="P:generation of precursor metabolites and energy"/>
    <property type="evidence" value="ECO:0007669"/>
    <property type="project" value="UniProtKB-ARBA"/>
</dbReference>
<name>A0AAD5XWR6_9FUNG</name>
<evidence type="ECO:0000256" key="6">
    <source>
        <dbReference type="ARBA" id="ARBA00013150"/>
    </source>
</evidence>
<dbReference type="InterPro" id="IPR005475">
    <property type="entry name" value="Transketolase-like_Pyr-bd"/>
</dbReference>
<dbReference type="GO" id="GO:0016491">
    <property type="term" value="F:oxidoreductase activity"/>
    <property type="evidence" value="ECO:0007669"/>
    <property type="project" value="InterPro"/>
</dbReference>
<evidence type="ECO:0000256" key="7">
    <source>
        <dbReference type="ARBA" id="ARBA00022679"/>
    </source>
</evidence>
<dbReference type="PANTHER" id="PTHR43825:SF4">
    <property type="entry name" value="PYRUVATE DEHYDROGENASE E1 COMPONENT"/>
    <property type="match status" value="1"/>
</dbReference>
<dbReference type="Pfam" id="PF17831">
    <property type="entry name" value="PDH_E1_M"/>
    <property type="match status" value="1"/>
</dbReference>
<dbReference type="Gene3D" id="3.40.50.920">
    <property type="match status" value="1"/>
</dbReference>
<dbReference type="GO" id="GO:0009228">
    <property type="term" value="P:thiamine biosynthetic process"/>
    <property type="evidence" value="ECO:0007669"/>
    <property type="project" value="UniProtKB-KW"/>
</dbReference>
<dbReference type="InterPro" id="IPR005477">
    <property type="entry name" value="Dxylulose-5-P_synthase"/>
</dbReference>
<evidence type="ECO:0000313" key="15">
    <source>
        <dbReference type="Proteomes" id="UP001211065"/>
    </source>
</evidence>
<dbReference type="PANTHER" id="PTHR43825">
    <property type="entry name" value="PYRUVATE DEHYDROGENASE E1 COMPONENT"/>
    <property type="match status" value="1"/>
</dbReference>
<evidence type="ECO:0000256" key="5">
    <source>
        <dbReference type="ARBA" id="ARBA00011738"/>
    </source>
</evidence>
<evidence type="ECO:0000313" key="14">
    <source>
        <dbReference type="EMBL" id="KAJ3222420.1"/>
    </source>
</evidence>
<dbReference type="AlphaFoldDB" id="A0AAD5XWR6"/>
<dbReference type="EMBL" id="JADGJW010000176">
    <property type="protein sequence ID" value="KAJ3222420.1"/>
    <property type="molecule type" value="Genomic_DNA"/>
</dbReference>
<dbReference type="Proteomes" id="UP001211065">
    <property type="component" value="Unassembled WGS sequence"/>
</dbReference>
<proteinExistence type="inferred from homology"/>
<gene>
    <name evidence="14" type="ORF">HK099_002323</name>
</gene>
<evidence type="ECO:0000256" key="11">
    <source>
        <dbReference type="ARBA" id="ARBA00023052"/>
    </source>
</evidence>
<comment type="subunit">
    <text evidence="5">Homodimer.</text>
</comment>
<dbReference type="PIRSF" id="PIRSF000156">
    <property type="entry name" value="Pyruvate_dh_E1"/>
    <property type="match status" value="1"/>
</dbReference>
<keyword evidence="7" id="KW-0808">Transferase</keyword>
<evidence type="ECO:0000256" key="9">
    <source>
        <dbReference type="ARBA" id="ARBA00022842"/>
    </source>
</evidence>
<dbReference type="InterPro" id="IPR051157">
    <property type="entry name" value="PDH/Transketolase"/>
</dbReference>
<dbReference type="InterPro" id="IPR004660">
    <property type="entry name" value="PDH_E1"/>
</dbReference>
<comment type="cofactor">
    <cofactor evidence="2">
        <name>thiamine diphosphate</name>
        <dbReference type="ChEBI" id="CHEBI:58937"/>
    </cofactor>
</comment>
<accession>A0AAD5XWR6</accession>
<feature type="domain" description="Transketolase-like pyrimidine-binding" evidence="13">
    <location>
        <begin position="456"/>
        <end position="671"/>
    </location>
</feature>
<comment type="caution">
    <text evidence="14">The sequence shown here is derived from an EMBL/GenBank/DDBJ whole genome shotgun (WGS) entry which is preliminary data.</text>
</comment>
<dbReference type="InterPro" id="IPR055152">
    <property type="entry name" value="Transketolase-like_C_2"/>
</dbReference>
<dbReference type="Gene3D" id="3.40.50.970">
    <property type="match status" value="2"/>
</dbReference>
<dbReference type="GO" id="GO:0008661">
    <property type="term" value="F:1-deoxy-D-xylulose-5-phosphate synthase activity"/>
    <property type="evidence" value="ECO:0007669"/>
    <property type="project" value="UniProtKB-EC"/>
</dbReference>
<keyword evidence="15" id="KW-1185">Reference proteome</keyword>
<dbReference type="Pfam" id="PF22613">
    <property type="entry name" value="Transketolase_C_1"/>
    <property type="match status" value="1"/>
</dbReference>
<dbReference type="InterPro" id="IPR029061">
    <property type="entry name" value="THDP-binding"/>
</dbReference>
<evidence type="ECO:0000256" key="3">
    <source>
        <dbReference type="ARBA" id="ARBA00004980"/>
    </source>
</evidence>
<sequence>MIVQKIQFRLPYHLFKLNNCRKFSFRNLSSVPKNVYSEADLVNLKLIEKHLIWLSTYIIHNANNLRPKRDGIKVGGHQASSTSVATLITCLYFKTLKHWDRVAVKPHAQPIYQAAQYIHGAQSLEKLQKFRGKGGIQSYPSRTKDGDLIDFSTGSVGLGASITTFAGWVQEYLMSRGLIPSNIPQGERPGRMIAIVGDAELDEGNVYEALMESWKHSMKNNIIIIDYNRQSLDKVCDTNLFKQIGKMFRGTGYQVITLKYGKLQCDAFGKPGGKLLKRWLNDIDAEEFSVLTYSKNFRQKIISDFEILKNEDDTNSIRNLLSNYSDDELYKVLTNFGGHCIPTILECFAQIEENVQTCIIAYTVKGFGLPISGHRDNHGGQLNTPQVKELQKLHNIPEGNEWNKLPPEADGEIEEYIESAPYRNNLLGSEIGKSRRLDDAVLDVPVELTYRKVDTLSTQEAFGRLMTDLGRSKTELSSRIVTISPDVASSTNLSGFINLRGVFGMKEVFDVLKKNKILSTNKWEVNKSGQHFELDNFTQSVPGIAESNLFLSLAAVGMSHSIFGRRLLPIGTLYDPFISRGLDALNYGAYQDSRFLLCATPSGVSLAPEGGAHQSIYTPLIGMSQPGLTYFEPSYADELAIIMRWALVHMQKPYKAGGSVYLRLSTRPLPQLKREIKVNSKLYSNILNGAYWLKKPTEKTKVVLCYTGAIVSEVLKVVEEFNGDKDLISILAVTSSDVLYNDFLKNQESSFIYRMLNEDLKDFTDDVEETGKNEISYRLPKHGVTMITVLDGASLTLSWLGSVRGDKVFPMGVNEFGQSMDCIDIYRHFGIDSQGILNNVGRAI</sequence>
<evidence type="ECO:0000256" key="12">
    <source>
        <dbReference type="ARBA" id="ARBA00023229"/>
    </source>
</evidence>
<reference evidence="14" key="1">
    <citation type="submission" date="2020-05" db="EMBL/GenBank/DDBJ databases">
        <title>Phylogenomic resolution of chytrid fungi.</title>
        <authorList>
            <person name="Stajich J.E."/>
            <person name="Amses K."/>
            <person name="Simmons R."/>
            <person name="Seto K."/>
            <person name="Myers J."/>
            <person name="Bonds A."/>
            <person name="Quandt C.A."/>
            <person name="Barry K."/>
            <person name="Liu P."/>
            <person name="Grigoriev I."/>
            <person name="Longcore J.E."/>
            <person name="James T.Y."/>
        </authorList>
    </citation>
    <scope>NUCLEOTIDE SEQUENCE</scope>
    <source>
        <strain evidence="14">JEL0476</strain>
    </source>
</reference>
<dbReference type="InterPro" id="IPR041621">
    <property type="entry name" value="PDH_E1_M"/>
</dbReference>
<keyword evidence="10" id="KW-0784">Thiamine biosynthesis</keyword>
<organism evidence="14 15">
    <name type="scientific">Clydaea vesicula</name>
    <dbReference type="NCBI Taxonomy" id="447962"/>
    <lineage>
        <taxon>Eukaryota</taxon>
        <taxon>Fungi</taxon>
        <taxon>Fungi incertae sedis</taxon>
        <taxon>Chytridiomycota</taxon>
        <taxon>Chytridiomycota incertae sedis</taxon>
        <taxon>Chytridiomycetes</taxon>
        <taxon>Lobulomycetales</taxon>
        <taxon>Lobulomycetaceae</taxon>
        <taxon>Clydaea</taxon>
    </lineage>
</organism>
<evidence type="ECO:0000256" key="1">
    <source>
        <dbReference type="ARBA" id="ARBA00001946"/>
    </source>
</evidence>
<keyword evidence="8" id="KW-0479">Metal-binding</keyword>
<dbReference type="SMART" id="SM00861">
    <property type="entry name" value="Transket_pyr"/>
    <property type="match status" value="1"/>
</dbReference>
<comment type="similarity">
    <text evidence="4">Belongs to the transketolase family. DXPS subfamily.</text>
</comment>
<evidence type="ECO:0000256" key="4">
    <source>
        <dbReference type="ARBA" id="ARBA00011081"/>
    </source>
</evidence>
<comment type="pathway">
    <text evidence="3">Metabolic intermediate biosynthesis; 1-deoxy-D-xylulose 5-phosphate biosynthesis; 1-deoxy-D-xylulose 5-phosphate from D-glyceraldehyde 3-phosphate and pyruvate: step 1/1.</text>
</comment>
<dbReference type="SUPFAM" id="SSF52922">
    <property type="entry name" value="TK C-terminal domain-like"/>
    <property type="match status" value="1"/>
</dbReference>
<dbReference type="InterPro" id="IPR009014">
    <property type="entry name" value="Transketo_C/PFOR_II"/>
</dbReference>
<dbReference type="EC" id="2.2.1.7" evidence="6"/>
<dbReference type="GO" id="GO:0016114">
    <property type="term" value="P:terpenoid biosynthetic process"/>
    <property type="evidence" value="ECO:0007669"/>
    <property type="project" value="InterPro"/>
</dbReference>
<evidence type="ECO:0000259" key="13">
    <source>
        <dbReference type="SMART" id="SM00861"/>
    </source>
</evidence>
<comment type="cofactor">
    <cofactor evidence="1">
        <name>Mg(2+)</name>
        <dbReference type="ChEBI" id="CHEBI:18420"/>
    </cofactor>
</comment>
<evidence type="ECO:0000256" key="10">
    <source>
        <dbReference type="ARBA" id="ARBA00022977"/>
    </source>
</evidence>
<evidence type="ECO:0000256" key="8">
    <source>
        <dbReference type="ARBA" id="ARBA00022723"/>
    </source>
</evidence>
<evidence type="ECO:0000256" key="2">
    <source>
        <dbReference type="ARBA" id="ARBA00001964"/>
    </source>
</evidence>
<protein>
    <recommendedName>
        <fullName evidence="6">1-deoxy-D-xylulose-5-phosphate synthase</fullName>
        <ecNumber evidence="6">2.2.1.7</ecNumber>
    </recommendedName>
</protein>
<dbReference type="Pfam" id="PF13292">
    <property type="entry name" value="DXP_synthase_N"/>
    <property type="match status" value="1"/>
</dbReference>
<keyword evidence="11" id="KW-0786">Thiamine pyrophosphate</keyword>
<keyword evidence="9" id="KW-0460">Magnesium</keyword>
<dbReference type="GO" id="GO:0046872">
    <property type="term" value="F:metal ion binding"/>
    <property type="evidence" value="ECO:0007669"/>
    <property type="project" value="UniProtKB-KW"/>
</dbReference>
<keyword evidence="12" id="KW-0414">Isoprene biosynthesis</keyword>
<dbReference type="SUPFAM" id="SSF52518">
    <property type="entry name" value="Thiamin diphosphate-binding fold (THDP-binding)"/>
    <property type="match status" value="2"/>
</dbReference>